<evidence type="ECO:0000256" key="1">
    <source>
        <dbReference type="SAM" id="MobiDB-lite"/>
    </source>
</evidence>
<dbReference type="PROSITE" id="PS51827">
    <property type="entry name" value="XTBD"/>
    <property type="match status" value="1"/>
</dbReference>
<protein>
    <recommendedName>
        <fullName evidence="2">XRN2-binding (XTBD) domain-containing protein</fullName>
    </recommendedName>
</protein>
<dbReference type="InterPro" id="IPR021859">
    <property type="entry name" value="XTBD"/>
</dbReference>
<organism evidence="3 4">
    <name type="scientific">Strongylus vulgaris</name>
    <name type="common">Blood worm</name>
    <dbReference type="NCBI Taxonomy" id="40348"/>
    <lineage>
        <taxon>Eukaryota</taxon>
        <taxon>Metazoa</taxon>
        <taxon>Ecdysozoa</taxon>
        <taxon>Nematoda</taxon>
        <taxon>Chromadorea</taxon>
        <taxon>Rhabditida</taxon>
        <taxon>Rhabditina</taxon>
        <taxon>Rhabditomorpha</taxon>
        <taxon>Strongyloidea</taxon>
        <taxon>Strongylidae</taxon>
        <taxon>Strongylus</taxon>
    </lineage>
</organism>
<feature type="domain" description="XRN2-binding (XTBD)" evidence="2">
    <location>
        <begin position="14"/>
        <end position="106"/>
    </location>
</feature>
<name>A0A3P7JA09_STRVU</name>
<evidence type="ECO:0000313" key="4">
    <source>
        <dbReference type="Proteomes" id="UP000270094"/>
    </source>
</evidence>
<feature type="region of interest" description="Disordered" evidence="1">
    <location>
        <begin position="85"/>
        <end position="121"/>
    </location>
</feature>
<keyword evidence="4" id="KW-1185">Reference proteome</keyword>
<dbReference type="OrthoDB" id="5828115at2759"/>
<dbReference type="AlphaFoldDB" id="A0A3P7JA09"/>
<gene>
    <name evidence="3" type="ORF">SVUK_LOCUS11797</name>
</gene>
<reference evidence="3 4" key="1">
    <citation type="submission" date="2018-11" db="EMBL/GenBank/DDBJ databases">
        <authorList>
            <consortium name="Pathogen Informatics"/>
        </authorList>
    </citation>
    <scope>NUCLEOTIDE SEQUENCE [LARGE SCALE GENOMIC DNA]</scope>
</reference>
<accession>A0A3P7JA09</accession>
<dbReference type="Pfam" id="PF11952">
    <property type="entry name" value="XTBD"/>
    <property type="match status" value="1"/>
</dbReference>
<dbReference type="EMBL" id="UYYB01097754">
    <property type="protein sequence ID" value="VDM76799.1"/>
    <property type="molecule type" value="Genomic_DNA"/>
</dbReference>
<evidence type="ECO:0000313" key="3">
    <source>
        <dbReference type="EMBL" id="VDM76799.1"/>
    </source>
</evidence>
<sequence length="153" mass="17343">MIGCVYSDGVMAKVRNLGAGVMEEAGLFQRSLIIYINALHLNFTLYRDRLLCLSQLFININMIGCVYSDGVMAKVRNLGAGANRLYEERKPEPTPTPAPKPVPSKPTTASESQRPIAHAHHRNNVRMSSEELYMEDKMKQIRIFLLQVRYAFK</sequence>
<feature type="compositionally biased region" description="Pro residues" evidence="1">
    <location>
        <begin position="93"/>
        <end position="104"/>
    </location>
</feature>
<dbReference type="Proteomes" id="UP000270094">
    <property type="component" value="Unassembled WGS sequence"/>
</dbReference>
<proteinExistence type="predicted"/>
<evidence type="ECO:0000259" key="2">
    <source>
        <dbReference type="PROSITE" id="PS51827"/>
    </source>
</evidence>